<dbReference type="Proteomes" id="UP001319200">
    <property type="component" value="Unassembled WGS sequence"/>
</dbReference>
<organism evidence="1 2">
    <name type="scientific">Chryseosolibacter histidini</name>
    <dbReference type="NCBI Taxonomy" id="2782349"/>
    <lineage>
        <taxon>Bacteria</taxon>
        <taxon>Pseudomonadati</taxon>
        <taxon>Bacteroidota</taxon>
        <taxon>Cytophagia</taxon>
        <taxon>Cytophagales</taxon>
        <taxon>Chryseotaleaceae</taxon>
        <taxon>Chryseosolibacter</taxon>
    </lineage>
</organism>
<gene>
    <name evidence="1" type="ORF">KK083_32290</name>
</gene>
<accession>A0AAP2DUA3</accession>
<sequence length="72" mass="8285">MKFEKEISIILKSRRPDTDMLNVIEVLGYNADQFQQAFDIALEMDNRSLVKLLYSNFNAGKVIVEFTLLGKT</sequence>
<evidence type="ECO:0000313" key="1">
    <source>
        <dbReference type="EMBL" id="MBT1701614.1"/>
    </source>
</evidence>
<evidence type="ECO:0000313" key="2">
    <source>
        <dbReference type="Proteomes" id="UP001319200"/>
    </source>
</evidence>
<keyword evidence="2" id="KW-1185">Reference proteome</keyword>
<dbReference type="AlphaFoldDB" id="A0AAP2DUA3"/>
<dbReference type="EMBL" id="JAHESF010000093">
    <property type="protein sequence ID" value="MBT1701614.1"/>
    <property type="molecule type" value="Genomic_DNA"/>
</dbReference>
<proteinExistence type="predicted"/>
<dbReference type="RefSeq" id="WP_254170292.1">
    <property type="nucleotide sequence ID" value="NZ_JAHESF010000093.1"/>
</dbReference>
<comment type="caution">
    <text evidence="1">The sequence shown here is derived from an EMBL/GenBank/DDBJ whole genome shotgun (WGS) entry which is preliminary data.</text>
</comment>
<name>A0AAP2DUA3_9BACT</name>
<protein>
    <submittedName>
        <fullName evidence="1">Uncharacterized protein</fullName>
    </submittedName>
</protein>
<reference evidence="1 2" key="1">
    <citation type="submission" date="2021-05" db="EMBL/GenBank/DDBJ databases">
        <title>A Polyphasic approach of four new species of the genus Ohtaekwangia: Ohtaekwangia histidinii sp. nov., Ohtaekwangia cretensis sp. nov., Ohtaekwangia indiensis sp. nov., Ohtaekwangia reichenbachii sp. nov. from diverse environment.</title>
        <authorList>
            <person name="Octaviana S."/>
        </authorList>
    </citation>
    <scope>NUCLEOTIDE SEQUENCE [LARGE SCALE GENOMIC DNA]</scope>
    <source>
        <strain evidence="1 2">PWU4</strain>
    </source>
</reference>